<gene>
    <name evidence="1" type="ORF">LCGC14_1279320</name>
</gene>
<sequence length="223" mass="26389">MILATTIQCRDYSTRIKLKSVRPFYKGMSILEIIIRRLKMVYRKRNLFVLTTANSVKTQEQADDMGVKVFIGNEEDVYDRFFKFVIRYQPEGVIRICADNPLFSMALMFPIEKWGRSGLYDYVSFKDAMLREEGLFCEYISEAALTGMKNKPMTDYDREHVTPYIYNHPDEYRLKILPIPPIMDEIHMRLTVDTKVDFKIAQKIYNSVGENYWGNIYNMEVKF</sequence>
<reference evidence="1" key="1">
    <citation type="journal article" date="2015" name="Nature">
        <title>Complex archaea that bridge the gap between prokaryotes and eukaryotes.</title>
        <authorList>
            <person name="Spang A."/>
            <person name="Saw J.H."/>
            <person name="Jorgensen S.L."/>
            <person name="Zaremba-Niedzwiedzka K."/>
            <person name="Martijn J."/>
            <person name="Lind A.E."/>
            <person name="van Eijk R."/>
            <person name="Schleper C."/>
            <person name="Guy L."/>
            <person name="Ettema T.J."/>
        </authorList>
    </citation>
    <scope>NUCLEOTIDE SEQUENCE</scope>
</reference>
<dbReference type="EMBL" id="LAZR01007262">
    <property type="protein sequence ID" value="KKM86410.1"/>
    <property type="molecule type" value="Genomic_DNA"/>
</dbReference>
<dbReference type="AlphaFoldDB" id="A0A0F9NCE8"/>
<dbReference type="InterPro" id="IPR003329">
    <property type="entry name" value="Cytidylyl_trans"/>
</dbReference>
<dbReference type="SUPFAM" id="SSF53448">
    <property type="entry name" value="Nucleotide-diphospho-sugar transferases"/>
    <property type="match status" value="1"/>
</dbReference>
<protein>
    <recommendedName>
        <fullName evidence="2">Acylneuraminate cytidylyltransferase</fullName>
    </recommendedName>
</protein>
<comment type="caution">
    <text evidence="1">The sequence shown here is derived from an EMBL/GenBank/DDBJ whole genome shotgun (WGS) entry which is preliminary data.</text>
</comment>
<dbReference type="Gene3D" id="3.90.550.10">
    <property type="entry name" value="Spore Coat Polysaccharide Biosynthesis Protein SpsA, Chain A"/>
    <property type="match status" value="1"/>
</dbReference>
<name>A0A0F9NCE8_9ZZZZ</name>
<dbReference type="Pfam" id="PF02348">
    <property type="entry name" value="CTP_transf_3"/>
    <property type="match status" value="1"/>
</dbReference>
<dbReference type="InterPro" id="IPR029044">
    <property type="entry name" value="Nucleotide-diphossugar_trans"/>
</dbReference>
<organism evidence="1">
    <name type="scientific">marine sediment metagenome</name>
    <dbReference type="NCBI Taxonomy" id="412755"/>
    <lineage>
        <taxon>unclassified sequences</taxon>
        <taxon>metagenomes</taxon>
        <taxon>ecological metagenomes</taxon>
    </lineage>
</organism>
<evidence type="ECO:0008006" key="2">
    <source>
        <dbReference type="Google" id="ProtNLM"/>
    </source>
</evidence>
<evidence type="ECO:0000313" key="1">
    <source>
        <dbReference type="EMBL" id="KKM86410.1"/>
    </source>
</evidence>
<proteinExistence type="predicted"/>
<accession>A0A0F9NCE8</accession>